<dbReference type="GO" id="GO:0006260">
    <property type="term" value="P:DNA replication"/>
    <property type="evidence" value="ECO:0007669"/>
    <property type="project" value="UniProtKB-KW"/>
</dbReference>
<keyword evidence="2" id="KW-0597">Phosphoprotein</keyword>
<dbReference type="GO" id="GO:0008270">
    <property type="term" value="F:zinc ion binding"/>
    <property type="evidence" value="ECO:0007669"/>
    <property type="project" value="InterPro"/>
</dbReference>
<evidence type="ECO:0000259" key="12">
    <source>
        <dbReference type="Pfam" id="PF03728"/>
    </source>
</evidence>
<evidence type="ECO:0000256" key="6">
    <source>
        <dbReference type="ARBA" id="ARBA00022723"/>
    </source>
</evidence>
<dbReference type="EMBL" id="KY468402">
    <property type="protein sequence ID" value="ASU50479.1"/>
    <property type="molecule type" value="Genomic_DNA"/>
</dbReference>
<evidence type="ECO:0000313" key="13">
    <source>
        <dbReference type="EMBL" id="ASU50479.1"/>
    </source>
</evidence>
<keyword evidence="7" id="KW-0862">Zinc</keyword>
<evidence type="ECO:0000313" key="18">
    <source>
        <dbReference type="EMBL" id="ASU50614.1"/>
    </source>
</evidence>
<organism evidence="16">
    <name type="scientific">Odocoileus adenovirus 1</name>
    <dbReference type="NCBI Taxonomy" id="78522"/>
    <lineage>
        <taxon>Viruses</taxon>
        <taxon>Varidnaviria</taxon>
        <taxon>Bamfordvirae</taxon>
        <taxon>Preplasmiviricota</taxon>
        <taxon>Polisuviricotina</taxon>
        <taxon>Pharingeaviricetes</taxon>
        <taxon>Rowavirales</taxon>
        <taxon>Adenoviridae</taxon>
        <taxon>Barthadenovirus</taxon>
        <taxon>Barthadenovirus cervi</taxon>
        <taxon>Deer atadenovirus A</taxon>
    </lineage>
</organism>
<name>A0A223PZ19_9ADEN</name>
<keyword evidence="9" id="KW-0238">DNA-binding</keyword>
<dbReference type="Pfam" id="PF02236">
    <property type="entry name" value="Viral_DNA_bi"/>
    <property type="match status" value="1"/>
</dbReference>
<feature type="domain" description="Adenovirus DNA-binding zinc-binding" evidence="12">
    <location>
        <begin position="117"/>
        <end position="216"/>
    </location>
</feature>
<evidence type="ECO:0000313" key="16">
    <source>
        <dbReference type="EMBL" id="ASU50560.1"/>
    </source>
</evidence>
<evidence type="ECO:0000256" key="7">
    <source>
        <dbReference type="ARBA" id="ARBA00022833"/>
    </source>
</evidence>
<keyword evidence="1" id="KW-0244">Early protein</keyword>
<dbReference type="Proteomes" id="UP000317382">
    <property type="component" value="Genome"/>
</dbReference>
<evidence type="ECO:0000256" key="3">
    <source>
        <dbReference type="ARBA" id="ARBA00022562"/>
    </source>
</evidence>
<reference evidence="16" key="2">
    <citation type="submission" date="2017-01" db="EMBL/GenBank/DDBJ databases">
        <authorList>
            <person name="Mah S.A."/>
            <person name="Swanson W.J."/>
            <person name="Moy G.W."/>
            <person name="Vacquier V.D."/>
        </authorList>
    </citation>
    <scope>NUCLEOTIDE SEQUENCE</scope>
    <source>
        <strain evidence="13">Ad02_MD</strain>
        <strain evidence="14">Ad06_WTD</strain>
        <strain evidence="15">Ad10_Aa</strain>
        <strain evidence="16">Ad13_Elk</strain>
        <strain evidence="17">Ad16_Elk</strain>
        <strain evidence="18">Ad99_Aa</strain>
    </source>
</reference>
<feature type="compositionally biased region" description="Acidic residues" evidence="10">
    <location>
        <begin position="375"/>
        <end position="385"/>
    </location>
</feature>
<dbReference type="Proteomes" id="UP000317920">
    <property type="component" value="Segment"/>
</dbReference>
<dbReference type="EMBL" id="KY468405">
    <property type="protein sequence ID" value="ASU50560.1"/>
    <property type="molecule type" value="Genomic_DNA"/>
</dbReference>
<feature type="domain" description="Adenovirus DNA-binding zinc-binding" evidence="12">
    <location>
        <begin position="227"/>
        <end position="318"/>
    </location>
</feature>
<proteinExistence type="predicted"/>
<dbReference type="Proteomes" id="UP000315832">
    <property type="component" value="Segment"/>
</dbReference>
<evidence type="ECO:0000256" key="8">
    <source>
        <dbReference type="ARBA" id="ARBA00023109"/>
    </source>
</evidence>
<dbReference type="EMBL" id="KY468407">
    <property type="protein sequence ID" value="ASU50614.1"/>
    <property type="molecule type" value="Genomic_DNA"/>
</dbReference>
<evidence type="ECO:0000313" key="17">
    <source>
        <dbReference type="EMBL" id="ASU50587.1"/>
    </source>
</evidence>
<evidence type="ECO:0000256" key="1">
    <source>
        <dbReference type="ARBA" id="ARBA00022518"/>
    </source>
</evidence>
<dbReference type="InterPro" id="IPR036362">
    <property type="entry name" value="Adenovirus_DNA-bd_N_sf"/>
</dbReference>
<evidence type="ECO:0000256" key="2">
    <source>
        <dbReference type="ARBA" id="ARBA00022553"/>
    </source>
</evidence>
<evidence type="ECO:0000256" key="9">
    <source>
        <dbReference type="ARBA" id="ARBA00023125"/>
    </source>
</evidence>
<dbReference type="InterPro" id="IPR003176">
    <property type="entry name" value="Adenovirus_DNA-bd_a"/>
</dbReference>
<evidence type="ECO:0000256" key="4">
    <source>
        <dbReference type="ARBA" id="ARBA00022581"/>
    </source>
</evidence>
<keyword evidence="3" id="KW-1048">Host nucleus</keyword>
<dbReference type="Gene3D" id="1.10.269.10">
    <property type="entry name" value="Adenovirus DNA-binding, N-terminal domain"/>
    <property type="match status" value="1"/>
</dbReference>
<keyword evidence="8" id="KW-1194">Viral DNA replication</keyword>
<dbReference type="InterPro" id="IPR036368">
    <property type="entry name" value="ADBP_zn-bd_sf"/>
</dbReference>
<feature type="domain" description="Adenovirus DNA-binding all-alpha" evidence="11">
    <location>
        <begin position="23"/>
        <end position="100"/>
    </location>
</feature>
<dbReference type="EMBL" id="KY468403">
    <property type="protein sequence ID" value="ASU50506.1"/>
    <property type="molecule type" value="Genomic_DNA"/>
</dbReference>
<evidence type="ECO:0000259" key="11">
    <source>
        <dbReference type="Pfam" id="PF02236"/>
    </source>
</evidence>
<accession>A0A223PZ19</accession>
<dbReference type="Pfam" id="PF03728">
    <property type="entry name" value="Viral_DNA_Zn_bi"/>
    <property type="match status" value="2"/>
</dbReference>
<dbReference type="EMBL" id="KY468404">
    <property type="protein sequence ID" value="ASU50533.1"/>
    <property type="molecule type" value="Genomic_DNA"/>
</dbReference>
<dbReference type="GO" id="GO:0039693">
    <property type="term" value="P:viral DNA genome replication"/>
    <property type="evidence" value="ECO:0007669"/>
    <property type="project" value="UniProtKB-KW"/>
</dbReference>
<feature type="region of interest" description="Disordered" evidence="10">
    <location>
        <begin position="352"/>
        <end position="385"/>
    </location>
</feature>
<dbReference type="EMBL" id="KY468406">
    <property type="protein sequence ID" value="ASU50587.1"/>
    <property type="molecule type" value="Genomic_DNA"/>
</dbReference>
<dbReference type="Gene3D" id="3.90.148.10">
    <property type="entry name" value="Adenovirus DNA-binding, C-terminal domain superfamily/Adenovirus DNA-binding, zinc binding domain"/>
    <property type="match status" value="1"/>
</dbReference>
<dbReference type="InterPro" id="IPR005376">
    <property type="entry name" value="Adenovirus_DNA-bd_zn-bd"/>
</dbReference>
<evidence type="ECO:0000313" key="14">
    <source>
        <dbReference type="EMBL" id="ASU50506.1"/>
    </source>
</evidence>
<dbReference type="GO" id="GO:0006351">
    <property type="term" value="P:DNA-templated transcription"/>
    <property type="evidence" value="ECO:0007669"/>
    <property type="project" value="InterPro"/>
</dbReference>
<protein>
    <submittedName>
        <fullName evidence="16">DNA binding protein</fullName>
    </submittedName>
</protein>
<sequence>MSARKGSKSSKKGRSEIDEMQQKMQAALEILAKFGDFVKVDTTQMKFHPEEGDCEKLFSQYLKKMKTINLIYSTTKSMGVVGGRMLYSAICKQVSLNPNFNASGCYLWYNDWSETRTRCFHGDFMFKKVNEIEMAPTSDMGAQALKEGRGIICSGRMNKQVVKVIQENYVICAEDAQQRFGQCSSKSCGLNFSDEKKALTAMQNALETTKAVFPNAKVGNMLFILGQCECNYGGKIITGKQLPKITAYSITGLEGIDVQDVPKVQAAAILHPVVFVFQCCNYQYSNKRNSGRFCEMKISLPDLLQCLTLVRKFWFECMGMPLPIQFPQFKWSQCFQVKNTVLPMIEEDVEANPFGDIEEPPQPSQKKRRTILDSSSEDEEEEEED</sequence>
<dbReference type="Proteomes" id="UP000318921">
    <property type="component" value="Segment"/>
</dbReference>
<evidence type="ECO:0000256" key="5">
    <source>
        <dbReference type="ARBA" id="ARBA00022705"/>
    </source>
</evidence>
<dbReference type="Proteomes" id="UP000318427">
    <property type="component" value="Segment"/>
</dbReference>
<keyword evidence="4" id="KW-0945">Host-virus interaction</keyword>
<reference evidence="16" key="1">
    <citation type="journal article" date="2017" name="J. Gen. Virol.">
        <title>Whole-genome sequences of Odocoileus hemionus deer adenovirus isolates from deer, moose and elk are highly conserved and support a new species in the genus Atadenovirus.</title>
        <authorList>
            <person name="Miller M.M."/>
            <person name="Cornish T.E."/>
            <person name="Creekmore T.E."/>
            <person name="Fox K."/>
            <person name="Laegreid W."/>
            <person name="McKenna J."/>
            <person name="Vasquez M."/>
            <person name="Woods L.W."/>
        </authorList>
    </citation>
    <scope>NUCLEOTIDE SEQUENCE [LARGE SCALE GENOMIC DNA]</scope>
    <source>
        <strain evidence="13">Ad02_MD</strain>
        <strain evidence="14">Ad06_WTD</strain>
        <strain evidence="15">Ad10_Aa</strain>
        <strain evidence="16">Ad13_Elk</strain>
        <strain evidence="17">Ad16_Elk</strain>
        <strain evidence="18">Ad99_Aa</strain>
    </source>
</reference>
<dbReference type="SUPFAM" id="SSF47724">
    <property type="entry name" value="Domain of early E2A DNA-binding protein, ADDBP"/>
    <property type="match status" value="1"/>
</dbReference>
<dbReference type="InterPro" id="IPR036367">
    <property type="entry name" value="Ad_DBP_C_sf"/>
</dbReference>
<dbReference type="Proteomes" id="UP000317884">
    <property type="component" value="Genome"/>
</dbReference>
<evidence type="ECO:0000313" key="15">
    <source>
        <dbReference type="EMBL" id="ASU50533.1"/>
    </source>
</evidence>
<dbReference type="GO" id="GO:0003677">
    <property type="term" value="F:DNA binding"/>
    <property type="evidence" value="ECO:0007669"/>
    <property type="project" value="UniProtKB-KW"/>
</dbReference>
<dbReference type="SUPFAM" id="SSF57917">
    <property type="entry name" value="Zn-binding domains of ADDBP"/>
    <property type="match status" value="2"/>
</dbReference>
<keyword evidence="6" id="KW-0479">Metal-binding</keyword>
<evidence type="ECO:0000256" key="10">
    <source>
        <dbReference type="SAM" id="MobiDB-lite"/>
    </source>
</evidence>
<keyword evidence="5" id="KW-0235">DNA replication</keyword>